<evidence type="ECO:0000256" key="11">
    <source>
        <dbReference type="ARBA" id="ARBA00048336"/>
    </source>
</evidence>
<keyword evidence="13" id="KW-1185">Reference proteome</keyword>
<dbReference type="Proteomes" id="UP000694845">
    <property type="component" value="Unplaced"/>
</dbReference>
<evidence type="ECO:0000256" key="8">
    <source>
        <dbReference type="ARBA" id="ARBA00022801"/>
    </source>
</evidence>
<dbReference type="InterPro" id="IPR029052">
    <property type="entry name" value="Metallo-depent_PP-like"/>
</dbReference>
<dbReference type="AlphaFoldDB" id="A0A8B7XV95"/>
<dbReference type="SUPFAM" id="SSF56300">
    <property type="entry name" value="Metallo-dependent phosphatases"/>
    <property type="match status" value="1"/>
</dbReference>
<dbReference type="EC" id="3.1.3.16" evidence="4"/>
<comment type="similarity">
    <text evidence="3">Belongs to the metallophosphoesterase superfamily. CPPED1 family.</text>
</comment>
<dbReference type="RefSeq" id="XP_022084780.1">
    <property type="nucleotide sequence ID" value="XM_022229088.1"/>
</dbReference>
<dbReference type="OrthoDB" id="45007at2759"/>
<organism evidence="13 14">
    <name type="scientific">Acanthaster planci</name>
    <name type="common">Crown-of-thorns starfish</name>
    <dbReference type="NCBI Taxonomy" id="133434"/>
    <lineage>
        <taxon>Eukaryota</taxon>
        <taxon>Metazoa</taxon>
        <taxon>Echinodermata</taxon>
        <taxon>Eleutherozoa</taxon>
        <taxon>Asterozoa</taxon>
        <taxon>Asteroidea</taxon>
        <taxon>Valvatacea</taxon>
        <taxon>Valvatida</taxon>
        <taxon>Acanthasteridae</taxon>
        <taxon>Acanthaster</taxon>
    </lineage>
</organism>
<dbReference type="PANTHER" id="PTHR43143:SF1">
    <property type="entry name" value="SERINE_THREONINE-PROTEIN PHOSPHATASE CPPED1"/>
    <property type="match status" value="1"/>
</dbReference>
<name>A0A8B7XV95_ACAPL</name>
<dbReference type="Pfam" id="PF00149">
    <property type="entry name" value="Metallophos"/>
    <property type="match status" value="1"/>
</dbReference>
<dbReference type="CDD" id="cd07395">
    <property type="entry name" value="MPP_CSTP1"/>
    <property type="match status" value="1"/>
</dbReference>
<feature type="domain" description="Calcineurin-like phosphoesterase" evidence="12">
    <location>
        <begin position="72"/>
        <end position="246"/>
    </location>
</feature>
<dbReference type="Gene3D" id="3.60.21.10">
    <property type="match status" value="1"/>
</dbReference>
<evidence type="ECO:0000313" key="13">
    <source>
        <dbReference type="Proteomes" id="UP000694845"/>
    </source>
</evidence>
<comment type="catalytic activity">
    <reaction evidence="10">
        <text>O-phospho-L-seryl-[protein] + H2O = L-seryl-[protein] + phosphate</text>
        <dbReference type="Rhea" id="RHEA:20629"/>
        <dbReference type="Rhea" id="RHEA-COMP:9863"/>
        <dbReference type="Rhea" id="RHEA-COMP:11604"/>
        <dbReference type="ChEBI" id="CHEBI:15377"/>
        <dbReference type="ChEBI" id="CHEBI:29999"/>
        <dbReference type="ChEBI" id="CHEBI:43474"/>
        <dbReference type="ChEBI" id="CHEBI:83421"/>
        <dbReference type="EC" id="3.1.3.16"/>
    </reaction>
</comment>
<dbReference type="InterPro" id="IPR041867">
    <property type="entry name" value="MPP_CSTP1"/>
</dbReference>
<dbReference type="GeneID" id="110976097"/>
<reference evidence="14 15" key="1">
    <citation type="submission" date="2025-04" db="UniProtKB">
        <authorList>
            <consortium name="RefSeq"/>
        </authorList>
    </citation>
    <scope>IDENTIFICATION</scope>
</reference>
<comment type="catalytic activity">
    <reaction evidence="11">
        <text>O-phospho-L-threonyl-[protein] + H2O = L-threonyl-[protein] + phosphate</text>
        <dbReference type="Rhea" id="RHEA:47004"/>
        <dbReference type="Rhea" id="RHEA-COMP:11060"/>
        <dbReference type="Rhea" id="RHEA-COMP:11605"/>
        <dbReference type="ChEBI" id="CHEBI:15377"/>
        <dbReference type="ChEBI" id="CHEBI:30013"/>
        <dbReference type="ChEBI" id="CHEBI:43474"/>
        <dbReference type="ChEBI" id="CHEBI:61977"/>
        <dbReference type="EC" id="3.1.3.16"/>
    </reaction>
</comment>
<keyword evidence="8" id="KW-0378">Hydrolase</keyword>
<evidence type="ECO:0000313" key="15">
    <source>
        <dbReference type="RefSeq" id="XP_022084780.1"/>
    </source>
</evidence>
<evidence type="ECO:0000256" key="1">
    <source>
        <dbReference type="ARBA" id="ARBA00001968"/>
    </source>
</evidence>
<dbReference type="InterPro" id="IPR004843">
    <property type="entry name" value="Calcineurin-like_PHP"/>
</dbReference>
<dbReference type="GO" id="GO:0046872">
    <property type="term" value="F:metal ion binding"/>
    <property type="evidence" value="ECO:0007669"/>
    <property type="project" value="UniProtKB-KW"/>
</dbReference>
<dbReference type="GO" id="GO:0004722">
    <property type="term" value="F:protein serine/threonine phosphatase activity"/>
    <property type="evidence" value="ECO:0007669"/>
    <property type="project" value="UniProtKB-EC"/>
</dbReference>
<evidence type="ECO:0000256" key="6">
    <source>
        <dbReference type="ARBA" id="ARBA00022490"/>
    </source>
</evidence>
<comment type="cofactor">
    <cofactor evidence="1">
        <name>a divalent metal cation</name>
        <dbReference type="ChEBI" id="CHEBI:60240"/>
    </cofactor>
</comment>
<evidence type="ECO:0000256" key="7">
    <source>
        <dbReference type="ARBA" id="ARBA00022723"/>
    </source>
</evidence>
<accession>A0A8B7XV95</accession>
<gene>
    <name evidence="14 15" type="primary">LOC110976097</name>
</gene>
<evidence type="ECO:0000256" key="5">
    <source>
        <dbReference type="ARBA" id="ARBA00013356"/>
    </source>
</evidence>
<proteinExistence type="inferred from homology"/>
<sequence>MAGNSGADQLRIRAKSRQYEGFDREHEGTWQGPFTFIASADPQYGLIARWNKPGALDWKEEVELTRRGVDKINKMKPRPRFVVILGDMLDAMPARPGRDEQKASFTEVFNNLHPEIPLLLLPGNHELSDTPSMEDIKLYRDTFGDDFYAFWVGGVRFIVLNSQLYVDSSKCQEARDEQDLWLNEQLADVQASGCKHLVIFQHTPWFIKSPDEDDGYFNIPITHRLPVLERFLTAGVRIIFCGHYHRNAGGLYKGMEEVVTSAWGMPTGEDKSGLRVVKVTEDSISHQYYSVDDIPFEC</sequence>
<dbReference type="GO" id="GO:0005737">
    <property type="term" value="C:cytoplasm"/>
    <property type="evidence" value="ECO:0007669"/>
    <property type="project" value="UniProtKB-SubCell"/>
</dbReference>
<evidence type="ECO:0000256" key="2">
    <source>
        <dbReference type="ARBA" id="ARBA00004496"/>
    </source>
</evidence>
<comment type="subcellular location">
    <subcellularLocation>
        <location evidence="2">Cytoplasm</location>
    </subcellularLocation>
</comment>
<dbReference type="InterPro" id="IPR051918">
    <property type="entry name" value="STPP_CPPED1"/>
</dbReference>
<evidence type="ECO:0000256" key="4">
    <source>
        <dbReference type="ARBA" id="ARBA00013081"/>
    </source>
</evidence>
<evidence type="ECO:0000313" key="14">
    <source>
        <dbReference type="RefSeq" id="XP_022084779.1"/>
    </source>
</evidence>
<protein>
    <recommendedName>
        <fullName evidence="5">Serine/threonine-protein phosphatase CPPED1</fullName>
        <ecNumber evidence="4">3.1.3.16</ecNumber>
    </recommendedName>
    <alternativeName>
        <fullName evidence="9">Calcineurin-like phosphoesterase domain-containing protein 1</fullName>
    </alternativeName>
</protein>
<dbReference type="RefSeq" id="XP_022084779.1">
    <property type="nucleotide sequence ID" value="XM_022229087.1"/>
</dbReference>
<evidence type="ECO:0000256" key="10">
    <source>
        <dbReference type="ARBA" id="ARBA00047761"/>
    </source>
</evidence>
<dbReference type="OMA" id="NEESWEG"/>
<dbReference type="KEGG" id="aplc:110976097"/>
<keyword evidence="7" id="KW-0479">Metal-binding</keyword>
<keyword evidence="6" id="KW-0963">Cytoplasm</keyword>
<evidence type="ECO:0000259" key="12">
    <source>
        <dbReference type="Pfam" id="PF00149"/>
    </source>
</evidence>
<evidence type="ECO:0000256" key="3">
    <source>
        <dbReference type="ARBA" id="ARBA00010567"/>
    </source>
</evidence>
<dbReference type="PANTHER" id="PTHR43143">
    <property type="entry name" value="METALLOPHOSPHOESTERASE, CALCINEURIN SUPERFAMILY"/>
    <property type="match status" value="1"/>
</dbReference>
<evidence type="ECO:0000256" key="9">
    <source>
        <dbReference type="ARBA" id="ARBA00032900"/>
    </source>
</evidence>